<comment type="subcellular location">
    <subcellularLocation>
        <location evidence="1">Membrane</location>
        <topology evidence="1">Multi-pass membrane protein</topology>
    </subcellularLocation>
</comment>
<feature type="transmembrane region" description="Helical" evidence="6">
    <location>
        <begin position="374"/>
        <end position="392"/>
    </location>
</feature>
<feature type="transmembrane region" description="Helical" evidence="6">
    <location>
        <begin position="160"/>
        <end position="177"/>
    </location>
</feature>
<dbReference type="SUPFAM" id="SSF103481">
    <property type="entry name" value="Multidrug resistance efflux transporter EmrE"/>
    <property type="match status" value="1"/>
</dbReference>
<dbReference type="GO" id="GO:0016020">
    <property type="term" value="C:membrane"/>
    <property type="evidence" value="ECO:0007669"/>
    <property type="project" value="UniProtKB-SubCell"/>
</dbReference>
<feature type="transmembrane region" description="Helical" evidence="6">
    <location>
        <begin position="211"/>
        <end position="230"/>
    </location>
</feature>
<feature type="transmembrane region" description="Helical" evidence="6">
    <location>
        <begin position="39"/>
        <end position="56"/>
    </location>
</feature>
<dbReference type="InterPro" id="IPR037185">
    <property type="entry name" value="EmrE-like"/>
</dbReference>
<feature type="transmembrane region" description="Helical" evidence="6">
    <location>
        <begin position="12"/>
        <end position="33"/>
    </location>
</feature>
<accession>A0A4Y7JQT1</accession>
<feature type="transmembrane region" description="Helical" evidence="6">
    <location>
        <begin position="189"/>
        <end position="206"/>
    </location>
</feature>
<feature type="transmembrane region" description="Helical" evidence="6">
    <location>
        <begin position="285"/>
        <end position="306"/>
    </location>
</feature>
<sequence length="415" mass="45219">MSPEVWRWGLGITYIIAVATIWIAASFVVQSVVDSGVSPFLITYICNSLFVVYIPIVEISRYFEDSVVNFRFWGSNSSSIKKDVEILGESEQVVLLGETSSSNQSIEHEENPENLGSETALSVEASVSIPASPGIPNVFEIDNQQLDEKRRWTRWRMARVSLLICPFWFLAQLAFNLSLKYTTVTSNTILSSASSLFTFLVALLFLGEKFAWVKLISVLLCMAGTIIVSLGDSQSGLSGIASRPLLGDLLALVSSGFYAVYITLIRKQLPDEDDDKSGRASMAQFLGYLGLFNLLLFLPVALLLNFTKLEPFHSLSWQQVGLIVGKGLLDNVLSDYLWAKAVLLTTTTVATAGLTIQVPLAAIVDSMTGNAPHLLDYLGAAAVMVGFAGINVPSDTCFGSRAEVKVENDEEDVTA</sequence>
<reference evidence="8 9" key="1">
    <citation type="journal article" date="2018" name="Science">
        <title>The opium poppy genome and morphinan production.</title>
        <authorList>
            <person name="Guo L."/>
            <person name="Winzer T."/>
            <person name="Yang X."/>
            <person name="Li Y."/>
            <person name="Ning Z."/>
            <person name="He Z."/>
            <person name="Teodor R."/>
            <person name="Lu Y."/>
            <person name="Bowser T.A."/>
            <person name="Graham I.A."/>
            <person name="Ye K."/>
        </authorList>
    </citation>
    <scope>NUCLEOTIDE SEQUENCE [LARGE SCALE GENOMIC DNA]</scope>
    <source>
        <strain evidence="9">cv. HN1</strain>
        <tissue evidence="8">Leaves</tissue>
    </source>
</reference>
<dbReference type="Gene3D" id="1.10.3730.20">
    <property type="match status" value="1"/>
</dbReference>
<name>A0A4Y7JQT1_PAPSO</name>
<keyword evidence="3 6" id="KW-0812">Transmembrane</keyword>
<keyword evidence="9" id="KW-1185">Reference proteome</keyword>
<dbReference type="EMBL" id="CM010719">
    <property type="protein sequence ID" value="RZC62311.1"/>
    <property type="molecule type" value="Genomic_DNA"/>
</dbReference>
<comment type="similarity">
    <text evidence="2">Belongs to the drug/metabolite transporter (DMT) superfamily. Plant drug/metabolite exporter (P-DME) (TC 2.A.7.4) family.</text>
</comment>
<dbReference type="AlphaFoldDB" id="A0A4Y7JQT1"/>
<evidence type="ECO:0000313" key="8">
    <source>
        <dbReference type="EMBL" id="RZC62311.1"/>
    </source>
</evidence>
<feature type="transmembrane region" description="Helical" evidence="6">
    <location>
        <begin position="245"/>
        <end position="264"/>
    </location>
</feature>
<dbReference type="Pfam" id="PF00892">
    <property type="entry name" value="EamA"/>
    <property type="match status" value="1"/>
</dbReference>
<dbReference type="PANTHER" id="PTHR23051:SF0">
    <property type="entry name" value="SOLUTE CARRIER FAMILY 35 MEMBER F5"/>
    <property type="match status" value="1"/>
</dbReference>
<evidence type="ECO:0000256" key="5">
    <source>
        <dbReference type="ARBA" id="ARBA00023136"/>
    </source>
</evidence>
<feature type="non-terminal residue" evidence="8">
    <location>
        <position position="415"/>
    </location>
</feature>
<dbReference type="Proteomes" id="UP000316621">
    <property type="component" value="Chromosome 5"/>
</dbReference>
<evidence type="ECO:0000256" key="2">
    <source>
        <dbReference type="ARBA" id="ARBA00007635"/>
    </source>
</evidence>
<keyword evidence="4 6" id="KW-1133">Transmembrane helix</keyword>
<dbReference type="PANTHER" id="PTHR23051">
    <property type="entry name" value="SOLUTE CARRIER FAMILY 35, MEMBER F5"/>
    <property type="match status" value="1"/>
</dbReference>
<feature type="transmembrane region" description="Helical" evidence="6">
    <location>
        <begin position="337"/>
        <end position="362"/>
    </location>
</feature>
<evidence type="ECO:0000256" key="6">
    <source>
        <dbReference type="SAM" id="Phobius"/>
    </source>
</evidence>
<dbReference type="Gramene" id="RZC62311">
    <property type="protein sequence ID" value="RZC62311"/>
    <property type="gene ID" value="C5167_024064"/>
</dbReference>
<evidence type="ECO:0000256" key="4">
    <source>
        <dbReference type="ARBA" id="ARBA00022989"/>
    </source>
</evidence>
<feature type="domain" description="EamA" evidence="7">
    <location>
        <begin position="152"/>
        <end position="229"/>
    </location>
</feature>
<dbReference type="OMA" id="IIGNAPH"/>
<evidence type="ECO:0000256" key="1">
    <source>
        <dbReference type="ARBA" id="ARBA00004141"/>
    </source>
</evidence>
<proteinExistence type="inferred from homology"/>
<evidence type="ECO:0000313" key="9">
    <source>
        <dbReference type="Proteomes" id="UP000316621"/>
    </source>
</evidence>
<gene>
    <name evidence="8" type="ORF">C5167_024064</name>
</gene>
<dbReference type="InterPro" id="IPR000620">
    <property type="entry name" value="EamA_dom"/>
</dbReference>
<protein>
    <recommendedName>
        <fullName evidence="7">EamA domain-containing protein</fullName>
    </recommendedName>
</protein>
<evidence type="ECO:0000256" key="3">
    <source>
        <dbReference type="ARBA" id="ARBA00022692"/>
    </source>
</evidence>
<keyword evidence="5 6" id="KW-0472">Membrane</keyword>
<organism evidence="8 9">
    <name type="scientific">Papaver somniferum</name>
    <name type="common">Opium poppy</name>
    <dbReference type="NCBI Taxonomy" id="3469"/>
    <lineage>
        <taxon>Eukaryota</taxon>
        <taxon>Viridiplantae</taxon>
        <taxon>Streptophyta</taxon>
        <taxon>Embryophyta</taxon>
        <taxon>Tracheophyta</taxon>
        <taxon>Spermatophyta</taxon>
        <taxon>Magnoliopsida</taxon>
        <taxon>Ranunculales</taxon>
        <taxon>Papaveraceae</taxon>
        <taxon>Papaveroideae</taxon>
        <taxon>Papaver</taxon>
    </lineage>
</organism>
<evidence type="ECO:0000259" key="7">
    <source>
        <dbReference type="Pfam" id="PF00892"/>
    </source>
</evidence>